<feature type="domain" description="Cytochrome b561" evidence="13">
    <location>
        <begin position="14"/>
        <end position="216"/>
    </location>
</feature>
<evidence type="ECO:0000256" key="1">
    <source>
        <dbReference type="ARBA" id="ARBA00001970"/>
    </source>
</evidence>
<evidence type="ECO:0000256" key="12">
    <source>
        <dbReference type="SAM" id="Phobius"/>
    </source>
</evidence>
<evidence type="ECO:0000313" key="15">
    <source>
        <dbReference type="Proteomes" id="UP001159042"/>
    </source>
</evidence>
<feature type="transmembrane region" description="Helical" evidence="12">
    <location>
        <begin position="21"/>
        <end position="39"/>
    </location>
</feature>
<gene>
    <name evidence="14" type="ORF">NQ315_005065</name>
</gene>
<evidence type="ECO:0000256" key="9">
    <source>
        <dbReference type="ARBA" id="ARBA00023004"/>
    </source>
</evidence>
<name>A0AAV8VPS3_9CUCU</name>
<evidence type="ECO:0000256" key="2">
    <source>
        <dbReference type="ARBA" id="ARBA00004141"/>
    </source>
</evidence>
<keyword evidence="4" id="KW-0349">Heme</keyword>
<keyword evidence="3" id="KW-0813">Transport</keyword>
<feature type="transmembrane region" description="Helical" evidence="12">
    <location>
        <begin position="89"/>
        <end position="109"/>
    </location>
</feature>
<feature type="transmembrane region" description="Helical" evidence="12">
    <location>
        <begin position="45"/>
        <end position="69"/>
    </location>
</feature>
<keyword evidence="9" id="KW-0408">Iron</keyword>
<dbReference type="EC" id="7.2.1.3" evidence="11"/>
<evidence type="ECO:0000256" key="11">
    <source>
        <dbReference type="ARBA" id="ARBA00024225"/>
    </source>
</evidence>
<protein>
    <recommendedName>
        <fullName evidence="11">ascorbate ferrireductase (transmembrane)</fullName>
        <ecNumber evidence="11">7.2.1.3</ecNumber>
    </recommendedName>
</protein>
<evidence type="ECO:0000256" key="5">
    <source>
        <dbReference type="ARBA" id="ARBA00022692"/>
    </source>
</evidence>
<evidence type="ECO:0000256" key="6">
    <source>
        <dbReference type="ARBA" id="ARBA00022723"/>
    </source>
</evidence>
<dbReference type="GO" id="GO:0140571">
    <property type="term" value="F:transmembrane ascorbate ferrireductase activity"/>
    <property type="evidence" value="ECO:0007669"/>
    <property type="project" value="UniProtKB-EC"/>
</dbReference>
<evidence type="ECO:0000256" key="3">
    <source>
        <dbReference type="ARBA" id="ARBA00022448"/>
    </source>
</evidence>
<dbReference type="SMART" id="SM00665">
    <property type="entry name" value="B561"/>
    <property type="match status" value="1"/>
</dbReference>
<evidence type="ECO:0000256" key="8">
    <source>
        <dbReference type="ARBA" id="ARBA00022989"/>
    </source>
</evidence>
<comment type="caution">
    <text evidence="14">The sequence shown here is derived from an EMBL/GenBank/DDBJ whole genome shotgun (WGS) entry which is preliminary data.</text>
</comment>
<organism evidence="14 15">
    <name type="scientific">Exocentrus adspersus</name>
    <dbReference type="NCBI Taxonomy" id="1586481"/>
    <lineage>
        <taxon>Eukaryota</taxon>
        <taxon>Metazoa</taxon>
        <taxon>Ecdysozoa</taxon>
        <taxon>Arthropoda</taxon>
        <taxon>Hexapoda</taxon>
        <taxon>Insecta</taxon>
        <taxon>Pterygota</taxon>
        <taxon>Neoptera</taxon>
        <taxon>Endopterygota</taxon>
        <taxon>Coleoptera</taxon>
        <taxon>Polyphaga</taxon>
        <taxon>Cucujiformia</taxon>
        <taxon>Chrysomeloidea</taxon>
        <taxon>Cerambycidae</taxon>
        <taxon>Lamiinae</taxon>
        <taxon>Acanthocinini</taxon>
        <taxon>Exocentrus</taxon>
    </lineage>
</organism>
<sequence length="225" mass="25730">MAIKVDYGKLPINVTRFLLNYVTRFIFAGLFLYSCWIPFQYLTGWFSYHVILCTFGYIPLMAEAIMLFVGDELWSRQMSRKSKYWVHGILISVGTIFIIVGNALVFHYIEPGYHLYTEHGITGLVSMIFLILSLFLGLAATYSNEMKQFLSLRPVWYKLVHNGIGLLGYGIGIVSLCYAYYTKWFMFYNGPESRLVALVLTIAVSLWSINGALVSAYNQIKNLVS</sequence>
<dbReference type="Proteomes" id="UP001159042">
    <property type="component" value="Unassembled WGS sequence"/>
</dbReference>
<dbReference type="Gene3D" id="1.20.120.1770">
    <property type="match status" value="1"/>
</dbReference>
<evidence type="ECO:0000313" key="14">
    <source>
        <dbReference type="EMBL" id="KAJ8916368.1"/>
    </source>
</evidence>
<evidence type="ECO:0000256" key="7">
    <source>
        <dbReference type="ARBA" id="ARBA00022982"/>
    </source>
</evidence>
<keyword evidence="10 12" id="KW-0472">Membrane</keyword>
<feature type="transmembrane region" description="Helical" evidence="12">
    <location>
        <begin position="163"/>
        <end position="181"/>
    </location>
</feature>
<dbReference type="AlphaFoldDB" id="A0AAV8VPS3"/>
<dbReference type="GO" id="GO:0140575">
    <property type="term" value="F:transmembrane monodehydroascorbate reductase activity"/>
    <property type="evidence" value="ECO:0007669"/>
    <property type="project" value="InterPro"/>
</dbReference>
<comment type="cofactor">
    <cofactor evidence="1">
        <name>heme b</name>
        <dbReference type="ChEBI" id="CHEBI:60344"/>
    </cofactor>
</comment>
<keyword evidence="6" id="KW-0479">Metal-binding</keyword>
<dbReference type="InterPro" id="IPR006593">
    <property type="entry name" value="Cyt_b561/ferric_Rdtase_TM"/>
</dbReference>
<evidence type="ECO:0000259" key="13">
    <source>
        <dbReference type="PROSITE" id="PS50939"/>
    </source>
</evidence>
<keyword evidence="7" id="KW-0249">Electron transport</keyword>
<dbReference type="PROSITE" id="PS50939">
    <property type="entry name" value="CYTOCHROME_B561"/>
    <property type="match status" value="1"/>
</dbReference>
<keyword evidence="5 12" id="KW-0812">Transmembrane</keyword>
<dbReference type="Pfam" id="PF03188">
    <property type="entry name" value="Cytochrom_B561"/>
    <property type="match status" value="1"/>
</dbReference>
<dbReference type="PROSITE" id="PS51257">
    <property type="entry name" value="PROKAR_LIPOPROTEIN"/>
    <property type="match status" value="1"/>
</dbReference>
<evidence type="ECO:0000256" key="10">
    <source>
        <dbReference type="ARBA" id="ARBA00023136"/>
    </source>
</evidence>
<reference evidence="14 15" key="1">
    <citation type="journal article" date="2023" name="Insect Mol. Biol.">
        <title>Genome sequencing provides insights into the evolution of gene families encoding plant cell wall-degrading enzymes in longhorned beetles.</title>
        <authorList>
            <person name="Shin N.R."/>
            <person name="Okamura Y."/>
            <person name="Kirsch R."/>
            <person name="Pauchet Y."/>
        </authorList>
    </citation>
    <scope>NUCLEOTIDE SEQUENCE [LARGE SCALE GENOMIC DNA]</scope>
    <source>
        <strain evidence="14">EAD_L_NR</strain>
    </source>
</reference>
<comment type="subcellular location">
    <subcellularLocation>
        <location evidence="2">Membrane</location>
        <topology evidence="2">Multi-pass membrane protein</topology>
    </subcellularLocation>
</comment>
<feature type="transmembrane region" description="Helical" evidence="12">
    <location>
        <begin position="193"/>
        <end position="217"/>
    </location>
</feature>
<dbReference type="PANTHER" id="PTHR15422">
    <property type="entry name" value="OS05G0565100 PROTEIN"/>
    <property type="match status" value="1"/>
</dbReference>
<keyword evidence="15" id="KW-1185">Reference proteome</keyword>
<dbReference type="PANTHER" id="PTHR15422:SF43">
    <property type="entry name" value="ASCORBATE FERRIREDUCTASE (TRANSMEMBRANE)"/>
    <property type="match status" value="1"/>
</dbReference>
<dbReference type="EMBL" id="JANEYG010000043">
    <property type="protein sequence ID" value="KAJ8916368.1"/>
    <property type="molecule type" value="Genomic_DNA"/>
</dbReference>
<dbReference type="InterPro" id="IPR045150">
    <property type="entry name" value="CYB561D1/2"/>
</dbReference>
<dbReference type="GO" id="GO:0016020">
    <property type="term" value="C:membrane"/>
    <property type="evidence" value="ECO:0007669"/>
    <property type="project" value="UniProtKB-SubCell"/>
</dbReference>
<accession>A0AAV8VPS3</accession>
<dbReference type="GO" id="GO:0046872">
    <property type="term" value="F:metal ion binding"/>
    <property type="evidence" value="ECO:0007669"/>
    <property type="project" value="UniProtKB-KW"/>
</dbReference>
<proteinExistence type="predicted"/>
<keyword evidence="8 12" id="KW-1133">Transmembrane helix</keyword>
<evidence type="ECO:0000256" key="4">
    <source>
        <dbReference type="ARBA" id="ARBA00022617"/>
    </source>
</evidence>
<feature type="transmembrane region" description="Helical" evidence="12">
    <location>
        <begin position="121"/>
        <end position="142"/>
    </location>
</feature>